<dbReference type="AlphaFoldDB" id="A0A4Y2S3W5"/>
<dbReference type="EMBL" id="BGPR01019434">
    <property type="protein sequence ID" value="GBN81910.1"/>
    <property type="molecule type" value="Genomic_DNA"/>
</dbReference>
<evidence type="ECO:0000313" key="1">
    <source>
        <dbReference type="EMBL" id="GBN81910.1"/>
    </source>
</evidence>
<accession>A0A4Y2S3W5</accession>
<dbReference type="OrthoDB" id="8191996at2759"/>
<organism evidence="1 2">
    <name type="scientific">Araneus ventricosus</name>
    <name type="common">Orbweaver spider</name>
    <name type="synonym">Epeira ventricosa</name>
    <dbReference type="NCBI Taxonomy" id="182803"/>
    <lineage>
        <taxon>Eukaryota</taxon>
        <taxon>Metazoa</taxon>
        <taxon>Ecdysozoa</taxon>
        <taxon>Arthropoda</taxon>
        <taxon>Chelicerata</taxon>
        <taxon>Arachnida</taxon>
        <taxon>Araneae</taxon>
        <taxon>Araneomorphae</taxon>
        <taxon>Entelegynae</taxon>
        <taxon>Araneoidea</taxon>
        <taxon>Araneidae</taxon>
        <taxon>Araneus</taxon>
    </lineage>
</organism>
<gene>
    <name evidence="1" type="ORF">AVEN_126618_1</name>
</gene>
<comment type="caution">
    <text evidence="1">The sequence shown here is derived from an EMBL/GenBank/DDBJ whole genome shotgun (WGS) entry which is preliminary data.</text>
</comment>
<evidence type="ECO:0000313" key="2">
    <source>
        <dbReference type="Proteomes" id="UP000499080"/>
    </source>
</evidence>
<evidence type="ECO:0008006" key="3">
    <source>
        <dbReference type="Google" id="ProtNLM"/>
    </source>
</evidence>
<dbReference type="PANTHER" id="PTHR46060">
    <property type="entry name" value="MARINER MOS1 TRANSPOSASE-LIKE PROTEIN"/>
    <property type="match status" value="1"/>
</dbReference>
<dbReference type="Proteomes" id="UP000499080">
    <property type="component" value="Unassembled WGS sequence"/>
</dbReference>
<name>A0A4Y2S3W5_ARAVE</name>
<keyword evidence="2" id="KW-1185">Reference proteome</keyword>
<reference evidence="1 2" key="1">
    <citation type="journal article" date="2019" name="Sci. Rep.">
        <title>Orb-weaving spider Araneus ventricosus genome elucidates the spidroin gene catalogue.</title>
        <authorList>
            <person name="Kono N."/>
            <person name="Nakamura H."/>
            <person name="Ohtoshi R."/>
            <person name="Moran D.A.P."/>
            <person name="Shinohara A."/>
            <person name="Yoshida Y."/>
            <person name="Fujiwara M."/>
            <person name="Mori M."/>
            <person name="Tomita M."/>
            <person name="Arakawa K."/>
        </authorList>
    </citation>
    <scope>NUCLEOTIDE SEQUENCE [LARGE SCALE GENOMIC DNA]</scope>
</reference>
<protein>
    <recommendedName>
        <fullName evidence="3">Mos1 transposase HTH domain-containing protein</fullName>
    </recommendedName>
</protein>
<sequence length="96" mass="11251">MFKTIDRPASCEIRAVIRFLNARNIRPCEIYSQISETYEEDAMIEGMVRKWVRMFSEGRENVQDEERSRRPSLIIPSRNDDPDRFISLGTILSPSL</sequence>
<proteinExistence type="predicted"/>
<dbReference type="InterPro" id="IPR052709">
    <property type="entry name" value="Transposase-MT_Hybrid"/>
</dbReference>
<dbReference type="PANTHER" id="PTHR46060:SF1">
    <property type="entry name" value="MARINER MOS1 TRANSPOSASE-LIKE PROTEIN"/>
    <property type="match status" value="1"/>
</dbReference>